<evidence type="ECO:0000313" key="1">
    <source>
        <dbReference type="EMBL" id="AJG18832.1"/>
    </source>
</evidence>
<proteinExistence type="predicted"/>
<evidence type="ECO:0000313" key="2">
    <source>
        <dbReference type="Proteomes" id="UP000031843"/>
    </source>
</evidence>
<dbReference type="Proteomes" id="UP000031843">
    <property type="component" value="Chromosome main"/>
</dbReference>
<keyword evidence="2" id="KW-1185">Reference proteome</keyword>
<gene>
    <name evidence="1" type="ORF">RR42_m1431</name>
</gene>
<name>A0A0C4Y1B5_9BURK</name>
<reference evidence="1 2" key="1">
    <citation type="journal article" date="2015" name="Genome Announc.">
        <title>Complete Genome Sequence of Cupriavidus basilensis 4G11, Isolated from the Oak Ridge Field Research Center Site.</title>
        <authorList>
            <person name="Ray J."/>
            <person name="Waters R.J."/>
            <person name="Skerker J.M."/>
            <person name="Kuehl J.V."/>
            <person name="Price M.N."/>
            <person name="Huang J."/>
            <person name="Chakraborty R."/>
            <person name="Arkin A.P."/>
            <person name="Deutschbauer A."/>
        </authorList>
    </citation>
    <scope>NUCLEOTIDE SEQUENCE [LARGE SCALE GENOMIC DNA]</scope>
    <source>
        <strain evidence="1">4G11</strain>
    </source>
</reference>
<dbReference type="STRING" id="68895.RR42_m1431"/>
<accession>A0A0C4Y1B5</accession>
<organism evidence="1 2">
    <name type="scientific">Cupriavidus basilensis</name>
    <dbReference type="NCBI Taxonomy" id="68895"/>
    <lineage>
        <taxon>Bacteria</taxon>
        <taxon>Pseudomonadati</taxon>
        <taxon>Pseudomonadota</taxon>
        <taxon>Betaproteobacteria</taxon>
        <taxon>Burkholderiales</taxon>
        <taxon>Burkholderiaceae</taxon>
        <taxon>Cupriavidus</taxon>
    </lineage>
</organism>
<sequence>MESASSAYCVGVAPDGMAWFSKAKKCPEQFHQPVGANTLNGSSMG</sequence>
<dbReference type="KEGG" id="cbw:RR42_m1431"/>
<dbReference type="AlphaFoldDB" id="A0A0C4Y1B5"/>
<dbReference type="EMBL" id="CP010536">
    <property type="protein sequence ID" value="AJG18832.1"/>
    <property type="molecule type" value="Genomic_DNA"/>
</dbReference>
<protein>
    <submittedName>
        <fullName evidence="1">Uncharacterized protein</fullName>
    </submittedName>
</protein>